<dbReference type="AlphaFoldDB" id="A0A813DV20"/>
<sequence length="586" mass="65549">MVFENRLAELLQDQAKKFLHGFSSEQLHLGLLSGQIELRNLALNPAPLDDLLLSTEMPFVVKAGTLSSAVLQISLMQGELELIVEGISLVLAPACRWLSRQEVYEHRKNEIERLEFVHLRSQSQRRALEREMFRRLFADYLSRLKVTVRNVHIRVEMEGEMIGSGYGWSTSSPPVAFGLLLGNCSLVPTRSAAEMASTPPAKDPAAQELLLAQKVDVSGLALYHEPAGSARLHLDWALYQATRSRPLGVFAELPREEFASLMEASGLQHLSAPDRKQLMPPTSLSVEVELKSQSVNTDYHVENCLTMEVVLQLAGPSRLRFTSCIADGVRWVVRRAHDFQMWQYLHSEHGKACNATGRWLIIRSFIALKRRIQSNKYSIHDAITMRSRCKEYIRRYKRKFNGPDSTVAWRCSLPPLSAEDSTRLRLIELAYPAVCELNSSSGKPQVGVCNPVLGCDPVPFSWPPCLEAPTAALPVHPEAVPLHQSSFGPLLCLWALFLQSPTDIAIVARTVCSGHDGNVGGALEEQGPEAQERAKAGLMQRHSFWVNRKSCSGGFKTRRPAKRHRVAAKHWIANLDNHINVHSLFM</sequence>
<evidence type="ECO:0000313" key="2">
    <source>
        <dbReference type="Proteomes" id="UP000654075"/>
    </source>
</evidence>
<comment type="caution">
    <text evidence="1">The sequence shown here is derived from an EMBL/GenBank/DDBJ whole genome shotgun (WGS) entry which is preliminary data.</text>
</comment>
<protein>
    <submittedName>
        <fullName evidence="1">Uncharacterized protein</fullName>
    </submittedName>
</protein>
<reference evidence="1" key="1">
    <citation type="submission" date="2021-02" db="EMBL/GenBank/DDBJ databases">
        <authorList>
            <person name="Dougan E. K."/>
            <person name="Rhodes N."/>
            <person name="Thang M."/>
            <person name="Chan C."/>
        </authorList>
    </citation>
    <scope>NUCLEOTIDE SEQUENCE</scope>
</reference>
<proteinExistence type="predicted"/>
<dbReference type="OrthoDB" id="414350at2759"/>
<dbReference type="EMBL" id="CAJNNV010004134">
    <property type="protein sequence ID" value="CAE8590213.1"/>
    <property type="molecule type" value="Genomic_DNA"/>
</dbReference>
<accession>A0A813DV20</accession>
<gene>
    <name evidence="1" type="ORF">PGLA1383_LOCUS8937</name>
</gene>
<name>A0A813DV20_POLGL</name>
<dbReference type="Proteomes" id="UP000654075">
    <property type="component" value="Unassembled WGS sequence"/>
</dbReference>
<evidence type="ECO:0000313" key="1">
    <source>
        <dbReference type="EMBL" id="CAE8590213.1"/>
    </source>
</evidence>
<keyword evidence="2" id="KW-1185">Reference proteome</keyword>
<organism evidence="1 2">
    <name type="scientific">Polarella glacialis</name>
    <name type="common">Dinoflagellate</name>
    <dbReference type="NCBI Taxonomy" id="89957"/>
    <lineage>
        <taxon>Eukaryota</taxon>
        <taxon>Sar</taxon>
        <taxon>Alveolata</taxon>
        <taxon>Dinophyceae</taxon>
        <taxon>Suessiales</taxon>
        <taxon>Suessiaceae</taxon>
        <taxon>Polarella</taxon>
    </lineage>
</organism>